<dbReference type="NCBIfam" id="TIGR02669">
    <property type="entry name" value="SpoIID_LytB"/>
    <property type="match status" value="1"/>
</dbReference>
<dbReference type="STRING" id="1641165.XM38_04480"/>
<gene>
    <name evidence="3" type="ORF">XM38_009840</name>
</gene>
<dbReference type="RefSeq" id="WP_088429230.1">
    <property type="nucleotide sequence ID" value="NZ_CP021983.2"/>
</dbReference>
<accession>A0A1Z3HIB3</accession>
<evidence type="ECO:0000259" key="2">
    <source>
        <dbReference type="Pfam" id="PF08486"/>
    </source>
</evidence>
<dbReference type="KEGG" id="hhg:XM38_009840"/>
<evidence type="ECO:0000313" key="4">
    <source>
        <dbReference type="Proteomes" id="UP000191901"/>
    </source>
</evidence>
<feature type="region of interest" description="Disordered" evidence="1">
    <location>
        <begin position="107"/>
        <end position="144"/>
    </location>
</feature>
<feature type="domain" description="Sporulation stage II protein D amidase enhancer LytB N-terminal" evidence="2">
    <location>
        <begin position="241"/>
        <end position="330"/>
    </location>
</feature>
<organism evidence="3 4">
    <name type="scientific">Halomicronema hongdechloris C2206</name>
    <dbReference type="NCBI Taxonomy" id="1641165"/>
    <lineage>
        <taxon>Bacteria</taxon>
        <taxon>Bacillati</taxon>
        <taxon>Cyanobacteriota</taxon>
        <taxon>Cyanophyceae</taxon>
        <taxon>Nodosilineales</taxon>
        <taxon>Nodosilineaceae</taxon>
        <taxon>Halomicronema</taxon>
    </lineage>
</organism>
<evidence type="ECO:0000256" key="1">
    <source>
        <dbReference type="SAM" id="MobiDB-lite"/>
    </source>
</evidence>
<dbReference type="GO" id="GO:0030435">
    <property type="term" value="P:sporulation resulting in formation of a cellular spore"/>
    <property type="evidence" value="ECO:0007669"/>
    <property type="project" value="InterPro"/>
</dbReference>
<dbReference type="Proteomes" id="UP000191901">
    <property type="component" value="Chromosome"/>
</dbReference>
<evidence type="ECO:0000313" key="3">
    <source>
        <dbReference type="EMBL" id="ASC70054.1"/>
    </source>
</evidence>
<proteinExistence type="predicted"/>
<dbReference type="AlphaFoldDB" id="A0A1Z3HIB3"/>
<dbReference type="OrthoDB" id="9794671at2"/>
<dbReference type="Pfam" id="PF08486">
    <property type="entry name" value="SpoIID"/>
    <property type="match status" value="1"/>
</dbReference>
<feature type="compositionally biased region" description="Low complexity" evidence="1">
    <location>
        <begin position="107"/>
        <end position="135"/>
    </location>
</feature>
<name>A0A1Z3HIB3_9CYAN</name>
<keyword evidence="4" id="KW-1185">Reference proteome</keyword>
<sequence>MKAPRWTLRLPRPRPSLPRLPGARSVAAPELGWWSRASLRPLPLTFASGLLFTGVLAVQLGPLPERFSSGQSELFVSPLWQMTGDIRQSVTTLYRVQRQLQADETAASQAAAATTASSASAPPSSSSPSEGSASPAPVPRPTQATGETVDMSLEMRVAIARDVTALTVGASTTSALVDVSGQHHCEVPAQTSYVARPNGQGIDFGGCQLSTAVWLEPGNQGYVYIGDSWYRGRLLLLNRGGKLLAVNFVQLQDYLVSVVGSEMYPDWPLEALRAQAVAARSYALTHHVRPASRDYDLDNTQRFQAYKGIARETNTTHHAVTTTSGEFISYQGGIVRSLYAASDQIVARAHRGQGMSQTGAMELAAQGYTYLQILGNYYPNTSLARLVVN</sequence>
<reference evidence="3 4" key="1">
    <citation type="journal article" date="2016" name="Biochim. Biophys. Acta">
        <title>Characterization of red-shifted phycobilisomes isolated from the chlorophyll f-containing cyanobacterium Halomicronema hongdechloris.</title>
        <authorList>
            <person name="Li Y."/>
            <person name="Lin Y."/>
            <person name="Garvey C.J."/>
            <person name="Birch D."/>
            <person name="Corkery R.W."/>
            <person name="Loughlin P.C."/>
            <person name="Scheer H."/>
            <person name="Willows R.D."/>
            <person name="Chen M."/>
        </authorList>
    </citation>
    <scope>NUCLEOTIDE SEQUENCE [LARGE SCALE GENOMIC DNA]</scope>
    <source>
        <strain evidence="3 4">C2206</strain>
    </source>
</reference>
<dbReference type="InterPro" id="IPR013486">
    <property type="entry name" value="SpoIID/LytB"/>
</dbReference>
<dbReference type="InterPro" id="IPR013693">
    <property type="entry name" value="SpoIID/LytB_N"/>
</dbReference>
<protein>
    <submittedName>
        <fullName evidence="3">Stage II sporulation protein</fullName>
    </submittedName>
</protein>
<dbReference type="EMBL" id="CP021983">
    <property type="protein sequence ID" value="ASC70054.1"/>
    <property type="molecule type" value="Genomic_DNA"/>
</dbReference>